<evidence type="ECO:0000256" key="3">
    <source>
        <dbReference type="SAM" id="MobiDB-lite"/>
    </source>
</evidence>
<evidence type="ECO:0000313" key="6">
    <source>
        <dbReference type="Proteomes" id="UP000038009"/>
    </source>
</evidence>
<organism evidence="5 6">
    <name type="scientific">Leptomonas seymouri</name>
    <dbReference type="NCBI Taxonomy" id="5684"/>
    <lineage>
        <taxon>Eukaryota</taxon>
        <taxon>Discoba</taxon>
        <taxon>Euglenozoa</taxon>
        <taxon>Kinetoplastea</taxon>
        <taxon>Metakinetoplastina</taxon>
        <taxon>Trypanosomatida</taxon>
        <taxon>Trypanosomatidae</taxon>
        <taxon>Leishmaniinae</taxon>
        <taxon>Leptomonas</taxon>
    </lineage>
</organism>
<gene>
    <name evidence="5" type="ORF">ABL78_7202</name>
</gene>
<accession>A0A0N0P3J7</accession>
<feature type="coiled-coil region" evidence="2">
    <location>
        <begin position="784"/>
        <end position="839"/>
    </location>
</feature>
<sequence>MSDPAKEASGSPKETATVSDSLFTSLERDFNEAMSALEGEETLGHFRLEYEKLYRALKKSHTSEKQIVAQCQHLTQELLSNAAKMQAAVKLSQGDHSTIEALKKEIEKAWRTVDVANEKDHRAREMVQTLKQEIQSLQSMIHDGTSMSTDTTSTLEQLKLDNKRLLVEGEEMAKQVETYSKEIAELTTSLATRKADTESNEQERRHLAQRLELVRQEYSRERNARARAEYQCKELLLTLKTREKALQDRKDRLNAVEAAVRNQQKELEELRRKKTTLQQQLDTAANQLYHTQQSYNDSVDTTAALNARLQELEKQITLTERQVIDAREEGARVSRIEERDFREFDRLKQQIDNICKDEENLAYQEETVRKRIAMVQREKTSLKEAVNLLDRECALLEKKGAKEELLRSATLKLVKSENDKQAELEECIAQETEVGRRLKETLQRLEKERENCVAEVSQMSGQSSGAAEELKMAVVQVDEAQRKLEESERRLSQQQAKYEQMRAERNQLSKRLVDAQDEIVERKQRLKVVDHQVQQFKEELALKTRKCQTDTSQYKVSKERLTKARQLVNDSTLSFEAVKKEGERIGQEIKQLVKVVQECDNNLSTQQHAFLEMSNERDTLAAQLIRRNDELGLLYEQLRLLQATVRDGEAAYRDRLDDLRLLTLKTKEIQHQSVLAQVRGRDVAITKERLKQKQKDVLLEQAKVAALAEELENSQNESRWRRVGRPEPTMAELESKMKLLQRHLLTKSEECMKQEMALEEKQRLVLELQTVSSRQPGPEVSQQLNIYQKDLQKKNAQMKQKASEINMTSSQTAELRYEVARLRRELEEIRQKYYDMKVKNDAMLAPAAENAA</sequence>
<evidence type="ECO:0000256" key="2">
    <source>
        <dbReference type="SAM" id="Coils"/>
    </source>
</evidence>
<dbReference type="VEuPathDB" id="TriTrypDB:Lsey_0329_0010"/>
<dbReference type="AlphaFoldDB" id="A0A0N0P3J7"/>
<evidence type="ECO:0000256" key="1">
    <source>
        <dbReference type="ARBA" id="ARBA00023054"/>
    </source>
</evidence>
<feature type="coiled-coil region" evidence="2">
    <location>
        <begin position="428"/>
        <end position="525"/>
    </location>
</feature>
<proteinExistence type="predicted"/>
<dbReference type="InterPro" id="IPR049270">
    <property type="entry name" value="CFAP58_CC"/>
</dbReference>
<feature type="region of interest" description="Disordered" evidence="3">
    <location>
        <begin position="1"/>
        <end position="20"/>
    </location>
</feature>
<keyword evidence="1 2" id="KW-0175">Coiled coil</keyword>
<dbReference type="Proteomes" id="UP000038009">
    <property type="component" value="Unassembled WGS sequence"/>
</dbReference>
<name>A0A0N0P3J7_LEPSE</name>
<comment type="caution">
    <text evidence="5">The sequence shown here is derived from an EMBL/GenBank/DDBJ whole genome shotgun (WGS) entry which is preliminary data.</text>
</comment>
<dbReference type="Pfam" id="PF21771">
    <property type="entry name" value="CFAP58_CC"/>
    <property type="match status" value="1"/>
</dbReference>
<reference evidence="5 6" key="1">
    <citation type="journal article" date="2015" name="PLoS Pathog.">
        <title>Leptomonas seymouri: Adaptations to the Dixenous Life Cycle Analyzed by Genome Sequencing, Transcriptome Profiling and Co-infection with Leishmania donovani.</title>
        <authorList>
            <person name="Kraeva N."/>
            <person name="Butenko A."/>
            <person name="Hlavacova J."/>
            <person name="Kostygov A."/>
            <person name="Myskova J."/>
            <person name="Grybchuk D."/>
            <person name="Lestinova T."/>
            <person name="Votypka J."/>
            <person name="Volf P."/>
            <person name="Opperdoes F."/>
            <person name="Flegontov P."/>
            <person name="Lukes J."/>
            <person name="Yurchenko V."/>
        </authorList>
    </citation>
    <scope>NUCLEOTIDE SEQUENCE [LARGE SCALE GENOMIC DNA]</scope>
    <source>
        <strain evidence="5 6">ATCC 30220</strain>
    </source>
</reference>
<feature type="coiled-coil region" evidence="2">
    <location>
        <begin position="372"/>
        <end position="399"/>
    </location>
</feature>
<evidence type="ECO:0000313" key="5">
    <source>
        <dbReference type="EMBL" id="KPI83747.1"/>
    </source>
</evidence>
<feature type="coiled-coil region" evidence="2">
    <location>
        <begin position="246"/>
        <end position="329"/>
    </location>
</feature>
<dbReference type="OrthoDB" id="264785at2759"/>
<feature type="coiled-coil region" evidence="2">
    <location>
        <begin position="697"/>
        <end position="750"/>
    </location>
</feature>
<protein>
    <recommendedName>
        <fullName evidence="4">Cilia- and flagella-associated protein 58 central coiled coil domain-containing protein</fullName>
    </recommendedName>
</protein>
<dbReference type="GO" id="GO:0005856">
    <property type="term" value="C:cytoskeleton"/>
    <property type="evidence" value="ECO:0007669"/>
    <property type="project" value="TreeGrafter"/>
</dbReference>
<dbReference type="PANTHER" id="PTHR32083">
    <property type="entry name" value="CILIA AND FLAGELLA-ASSOCIATED PROTEIN 58-RELATED"/>
    <property type="match status" value="1"/>
</dbReference>
<feature type="domain" description="Cilia- and flagella-associated protein 58 central coiled coil" evidence="4">
    <location>
        <begin position="384"/>
        <end position="672"/>
    </location>
</feature>
<keyword evidence="6" id="KW-1185">Reference proteome</keyword>
<dbReference type="PANTHER" id="PTHR32083:SF45">
    <property type="entry name" value="FLAGELLAR ASSOCIATED PROTEIN"/>
    <property type="match status" value="1"/>
</dbReference>
<dbReference type="EMBL" id="LJSK01000329">
    <property type="protein sequence ID" value="KPI83747.1"/>
    <property type="molecule type" value="Genomic_DNA"/>
</dbReference>
<evidence type="ECO:0000259" key="4">
    <source>
        <dbReference type="Pfam" id="PF21771"/>
    </source>
</evidence>
<dbReference type="OMA" id="CQDDMRL"/>